<gene>
    <name evidence="6" type="ORF">DIC66_13225</name>
</gene>
<dbReference type="PANTHER" id="PTHR45138:SF9">
    <property type="entry name" value="DIGUANYLATE CYCLASE DGCM-RELATED"/>
    <property type="match status" value="1"/>
</dbReference>
<dbReference type="InterPro" id="IPR050469">
    <property type="entry name" value="Diguanylate_Cyclase"/>
</dbReference>
<dbReference type="FunFam" id="3.30.70.270:FF:000001">
    <property type="entry name" value="Diguanylate cyclase domain protein"/>
    <property type="match status" value="1"/>
</dbReference>
<dbReference type="InterPro" id="IPR001789">
    <property type="entry name" value="Sig_transdc_resp-reg_receiver"/>
</dbReference>
<organism evidence="6 7">
    <name type="scientific">Rhodoferax lacus</name>
    <dbReference type="NCBI Taxonomy" id="2184758"/>
    <lineage>
        <taxon>Bacteria</taxon>
        <taxon>Pseudomonadati</taxon>
        <taxon>Pseudomonadota</taxon>
        <taxon>Betaproteobacteria</taxon>
        <taxon>Burkholderiales</taxon>
        <taxon>Comamonadaceae</taxon>
        <taxon>Rhodoferax</taxon>
    </lineage>
</organism>
<dbReference type="InterPro" id="IPR029787">
    <property type="entry name" value="Nucleotide_cyclase"/>
</dbReference>
<feature type="modified residue" description="4-aspartylphosphate" evidence="3">
    <location>
        <position position="68"/>
    </location>
</feature>
<evidence type="ECO:0000256" key="3">
    <source>
        <dbReference type="PROSITE-ProRule" id="PRU00169"/>
    </source>
</evidence>
<evidence type="ECO:0000256" key="1">
    <source>
        <dbReference type="ARBA" id="ARBA00012528"/>
    </source>
</evidence>
<dbReference type="InterPro" id="IPR011006">
    <property type="entry name" value="CheY-like_superfamily"/>
</dbReference>
<reference evidence="6 7" key="1">
    <citation type="submission" date="2018-05" db="EMBL/GenBank/DDBJ databases">
        <title>Rhodoferax soyangensis sp.nov., isolated from an oligotrophic freshwater lake.</title>
        <authorList>
            <person name="Park M."/>
        </authorList>
    </citation>
    <scope>NUCLEOTIDE SEQUENCE [LARGE SCALE GENOMIC DNA]</scope>
    <source>
        <strain evidence="6 7">IMCC26218</strain>
    </source>
</reference>
<dbReference type="SUPFAM" id="SSF52172">
    <property type="entry name" value="CheY-like"/>
    <property type="match status" value="1"/>
</dbReference>
<name>A0A3E1RAM1_9BURK</name>
<dbReference type="GO" id="GO:0043709">
    <property type="term" value="P:cell adhesion involved in single-species biofilm formation"/>
    <property type="evidence" value="ECO:0007669"/>
    <property type="project" value="TreeGrafter"/>
</dbReference>
<dbReference type="CDD" id="cd01949">
    <property type="entry name" value="GGDEF"/>
    <property type="match status" value="1"/>
</dbReference>
<dbReference type="Pfam" id="PF00990">
    <property type="entry name" value="GGDEF"/>
    <property type="match status" value="1"/>
</dbReference>
<dbReference type="InterPro" id="IPR000160">
    <property type="entry name" value="GGDEF_dom"/>
</dbReference>
<dbReference type="InterPro" id="IPR043128">
    <property type="entry name" value="Rev_trsase/Diguanyl_cyclase"/>
</dbReference>
<dbReference type="GO" id="GO:0005886">
    <property type="term" value="C:plasma membrane"/>
    <property type="evidence" value="ECO:0007669"/>
    <property type="project" value="TreeGrafter"/>
</dbReference>
<dbReference type="GO" id="GO:0000160">
    <property type="term" value="P:phosphorelay signal transduction system"/>
    <property type="evidence" value="ECO:0007669"/>
    <property type="project" value="InterPro"/>
</dbReference>
<evidence type="ECO:0000259" key="4">
    <source>
        <dbReference type="PROSITE" id="PS50110"/>
    </source>
</evidence>
<keyword evidence="3" id="KW-0597">Phosphoprotein</keyword>
<dbReference type="EMBL" id="QFZK01000008">
    <property type="protein sequence ID" value="RFO96271.1"/>
    <property type="molecule type" value="Genomic_DNA"/>
</dbReference>
<evidence type="ECO:0000313" key="6">
    <source>
        <dbReference type="EMBL" id="RFO96271.1"/>
    </source>
</evidence>
<protein>
    <recommendedName>
        <fullName evidence="1">diguanylate cyclase</fullName>
        <ecNumber evidence="1">2.7.7.65</ecNumber>
    </recommendedName>
</protein>
<dbReference type="PROSITE" id="PS50110">
    <property type="entry name" value="RESPONSE_REGULATORY"/>
    <property type="match status" value="1"/>
</dbReference>
<evidence type="ECO:0000259" key="5">
    <source>
        <dbReference type="PROSITE" id="PS50887"/>
    </source>
</evidence>
<dbReference type="Pfam" id="PF00072">
    <property type="entry name" value="Response_reg"/>
    <property type="match status" value="1"/>
</dbReference>
<dbReference type="Gene3D" id="3.40.50.2300">
    <property type="match status" value="1"/>
</dbReference>
<comment type="catalytic activity">
    <reaction evidence="2">
        <text>2 GTP = 3',3'-c-di-GMP + 2 diphosphate</text>
        <dbReference type="Rhea" id="RHEA:24898"/>
        <dbReference type="ChEBI" id="CHEBI:33019"/>
        <dbReference type="ChEBI" id="CHEBI:37565"/>
        <dbReference type="ChEBI" id="CHEBI:58805"/>
        <dbReference type="EC" id="2.7.7.65"/>
    </reaction>
</comment>
<sequence length="319" mass="35005">MIDLQTPVAELLDSTHGKPKLLVVDDQPINIQVMYRCFAGDYQVFMATNGEQALALCKTNPPDLILLDVVMPGLDGFEVCKQLKADQSTSHIPVIFVTSHTDPAQETHGLNLGAVDFIAKPVNPDVVRARVKTHLTLKFQSDLLRKLVFLDGLTGVFNRRYFDQQISTEWSRASRNQSPLSLILLDVDYFKRFNDQYGHQAGDDALRLVSAALKTCLRRPADLVARYGGEEFGCILPDTSYEDALPIAHELERKVRELAVPHASSSVDTVITISVGLATRPGVADGDVNALVSLADSQLYKAKRTGRGRVCSGVLATMA</sequence>
<dbReference type="Proteomes" id="UP000260665">
    <property type="component" value="Unassembled WGS sequence"/>
</dbReference>
<feature type="domain" description="Response regulatory" evidence="4">
    <location>
        <begin position="20"/>
        <end position="135"/>
    </location>
</feature>
<evidence type="ECO:0000313" key="7">
    <source>
        <dbReference type="Proteomes" id="UP000260665"/>
    </source>
</evidence>
<dbReference type="SUPFAM" id="SSF55073">
    <property type="entry name" value="Nucleotide cyclase"/>
    <property type="match status" value="1"/>
</dbReference>
<dbReference type="GO" id="GO:0052621">
    <property type="term" value="F:diguanylate cyclase activity"/>
    <property type="evidence" value="ECO:0007669"/>
    <property type="project" value="UniProtKB-EC"/>
</dbReference>
<dbReference type="AlphaFoldDB" id="A0A3E1RAM1"/>
<dbReference type="SMART" id="SM00448">
    <property type="entry name" value="REC"/>
    <property type="match status" value="1"/>
</dbReference>
<keyword evidence="7" id="KW-1185">Reference proteome</keyword>
<dbReference type="Gene3D" id="3.30.70.270">
    <property type="match status" value="1"/>
</dbReference>
<dbReference type="GO" id="GO:1902201">
    <property type="term" value="P:negative regulation of bacterial-type flagellum-dependent cell motility"/>
    <property type="evidence" value="ECO:0007669"/>
    <property type="project" value="TreeGrafter"/>
</dbReference>
<dbReference type="SMART" id="SM00267">
    <property type="entry name" value="GGDEF"/>
    <property type="match status" value="1"/>
</dbReference>
<dbReference type="RefSeq" id="WP_117177969.1">
    <property type="nucleotide sequence ID" value="NZ_QFZK01000008.1"/>
</dbReference>
<dbReference type="EC" id="2.7.7.65" evidence="1"/>
<accession>A0A3E1RAM1</accession>
<dbReference type="PANTHER" id="PTHR45138">
    <property type="entry name" value="REGULATORY COMPONENTS OF SENSORY TRANSDUCTION SYSTEM"/>
    <property type="match status" value="1"/>
</dbReference>
<evidence type="ECO:0000256" key="2">
    <source>
        <dbReference type="ARBA" id="ARBA00034247"/>
    </source>
</evidence>
<feature type="domain" description="GGDEF" evidence="5">
    <location>
        <begin position="178"/>
        <end position="315"/>
    </location>
</feature>
<dbReference type="NCBIfam" id="TIGR00254">
    <property type="entry name" value="GGDEF"/>
    <property type="match status" value="1"/>
</dbReference>
<comment type="caution">
    <text evidence="6">The sequence shown here is derived from an EMBL/GenBank/DDBJ whole genome shotgun (WGS) entry which is preliminary data.</text>
</comment>
<dbReference type="PROSITE" id="PS50887">
    <property type="entry name" value="GGDEF"/>
    <property type="match status" value="1"/>
</dbReference>
<dbReference type="OrthoDB" id="9813903at2"/>
<proteinExistence type="predicted"/>